<keyword evidence="5" id="KW-1185">Reference proteome</keyword>
<keyword evidence="3" id="KW-0560">Oxidoreductase</keyword>
<name>A0A2R5GXL5_9STRA</name>
<dbReference type="GO" id="GO:0006979">
    <property type="term" value="P:response to oxidative stress"/>
    <property type="evidence" value="ECO:0007669"/>
    <property type="project" value="InterPro"/>
</dbReference>
<gene>
    <name evidence="4" type="ORF">FCC1311_047781</name>
</gene>
<keyword evidence="2 4" id="KW-0575">Peroxidase</keyword>
<accession>A0A2R5GXL5</accession>
<dbReference type="PANTHER" id="PTHR11592:SF78">
    <property type="entry name" value="GLUTATHIONE PEROXIDASE"/>
    <property type="match status" value="1"/>
</dbReference>
<reference evidence="4 5" key="1">
    <citation type="submission" date="2017-12" db="EMBL/GenBank/DDBJ databases">
        <title>Sequencing, de novo assembly and annotation of complete genome of a new Thraustochytrid species, strain FCC1311.</title>
        <authorList>
            <person name="Sedici K."/>
            <person name="Godart F."/>
            <person name="Aiese Cigliano R."/>
            <person name="Sanseverino W."/>
            <person name="Barakat M."/>
            <person name="Ortet P."/>
            <person name="Marechal E."/>
            <person name="Cagnac O."/>
            <person name="Amato A."/>
        </authorList>
    </citation>
    <scope>NUCLEOTIDE SEQUENCE [LARGE SCALE GENOMIC DNA]</scope>
</reference>
<dbReference type="InterPro" id="IPR000889">
    <property type="entry name" value="Glutathione_peroxidase"/>
</dbReference>
<dbReference type="Pfam" id="PF00255">
    <property type="entry name" value="GSHPx"/>
    <property type="match status" value="1"/>
</dbReference>
<dbReference type="OrthoDB" id="446890at2759"/>
<evidence type="ECO:0000313" key="5">
    <source>
        <dbReference type="Proteomes" id="UP000241890"/>
    </source>
</evidence>
<organism evidence="4 5">
    <name type="scientific">Hondaea fermentalgiana</name>
    <dbReference type="NCBI Taxonomy" id="2315210"/>
    <lineage>
        <taxon>Eukaryota</taxon>
        <taxon>Sar</taxon>
        <taxon>Stramenopiles</taxon>
        <taxon>Bigyra</taxon>
        <taxon>Labyrinthulomycetes</taxon>
        <taxon>Thraustochytrida</taxon>
        <taxon>Thraustochytriidae</taxon>
        <taxon>Hondaea</taxon>
    </lineage>
</organism>
<evidence type="ECO:0000313" key="4">
    <source>
        <dbReference type="EMBL" id="GBG33443.1"/>
    </source>
</evidence>
<dbReference type="SUPFAM" id="SSF52833">
    <property type="entry name" value="Thioredoxin-like"/>
    <property type="match status" value="1"/>
</dbReference>
<dbReference type="PROSITE" id="PS51355">
    <property type="entry name" value="GLUTATHIONE_PEROXID_3"/>
    <property type="match status" value="1"/>
</dbReference>
<dbReference type="AlphaFoldDB" id="A0A2R5GXL5"/>
<evidence type="ECO:0000256" key="3">
    <source>
        <dbReference type="ARBA" id="ARBA00023002"/>
    </source>
</evidence>
<dbReference type="InterPro" id="IPR036249">
    <property type="entry name" value="Thioredoxin-like_sf"/>
</dbReference>
<evidence type="ECO:0000256" key="1">
    <source>
        <dbReference type="ARBA" id="ARBA00006926"/>
    </source>
</evidence>
<dbReference type="InParanoid" id="A0A2R5GXL5"/>
<sequence>MQRFGGQEPGDAADIREFVSTKFDPPIAFTLTEKINVNGDDAHPLWKYLKSVSAANPEEPDIKWNFTKFLVSRDGATIERAEPRTPVLTLEDRIKEMLAQPAPSL</sequence>
<dbReference type="GO" id="GO:0004601">
    <property type="term" value="F:peroxidase activity"/>
    <property type="evidence" value="ECO:0007669"/>
    <property type="project" value="UniProtKB-KW"/>
</dbReference>
<dbReference type="Gene3D" id="3.40.30.10">
    <property type="entry name" value="Glutaredoxin"/>
    <property type="match status" value="1"/>
</dbReference>
<dbReference type="EMBL" id="BEYU01000155">
    <property type="protein sequence ID" value="GBG33443.1"/>
    <property type="molecule type" value="Genomic_DNA"/>
</dbReference>
<dbReference type="PIRSF" id="PIRSF000303">
    <property type="entry name" value="Glutathion_perox"/>
    <property type="match status" value="1"/>
</dbReference>
<dbReference type="Proteomes" id="UP000241890">
    <property type="component" value="Unassembled WGS sequence"/>
</dbReference>
<comment type="caution">
    <text evidence="4">The sequence shown here is derived from an EMBL/GenBank/DDBJ whole genome shotgun (WGS) entry which is preliminary data.</text>
</comment>
<protein>
    <submittedName>
        <fullName evidence="4">Glutathione peroxidase</fullName>
    </submittedName>
</protein>
<proteinExistence type="inferred from homology"/>
<evidence type="ECO:0000256" key="2">
    <source>
        <dbReference type="ARBA" id="ARBA00022559"/>
    </source>
</evidence>
<dbReference type="PANTHER" id="PTHR11592">
    <property type="entry name" value="GLUTATHIONE PEROXIDASE"/>
    <property type="match status" value="1"/>
</dbReference>
<comment type="similarity">
    <text evidence="1">Belongs to the glutathione peroxidase family.</text>
</comment>